<dbReference type="PROSITE" id="PS51503">
    <property type="entry name" value="HIG1"/>
    <property type="match status" value="1"/>
</dbReference>
<evidence type="ECO:0000259" key="5">
    <source>
        <dbReference type="PROSITE" id="PS51503"/>
    </source>
</evidence>
<accession>A0ABW5DJ62</accession>
<sequence>MPFRPIDVLLALLMAAVVIVLIRGLVNMMRGGPAEKSNRLMRWRIAFQALAVLVAVIALWIGTRGQG</sequence>
<keyword evidence="3 4" id="KW-0472">Membrane</keyword>
<reference evidence="7" key="1">
    <citation type="journal article" date="2019" name="Int. J. Syst. Evol. Microbiol.">
        <title>The Global Catalogue of Microorganisms (GCM) 10K type strain sequencing project: providing services to taxonomists for standard genome sequencing and annotation.</title>
        <authorList>
            <consortium name="The Broad Institute Genomics Platform"/>
            <consortium name="The Broad Institute Genome Sequencing Center for Infectious Disease"/>
            <person name="Wu L."/>
            <person name="Ma J."/>
        </authorList>
    </citation>
    <scope>NUCLEOTIDE SEQUENCE [LARGE SCALE GENOMIC DNA]</scope>
    <source>
        <strain evidence="7">KCTC 23707</strain>
    </source>
</reference>
<feature type="transmembrane region" description="Helical" evidence="4">
    <location>
        <begin position="45"/>
        <end position="63"/>
    </location>
</feature>
<organism evidence="6 7">
    <name type="scientific">Chelativorans composti</name>
    <dbReference type="NCBI Taxonomy" id="768533"/>
    <lineage>
        <taxon>Bacteria</taxon>
        <taxon>Pseudomonadati</taxon>
        <taxon>Pseudomonadota</taxon>
        <taxon>Alphaproteobacteria</taxon>
        <taxon>Hyphomicrobiales</taxon>
        <taxon>Phyllobacteriaceae</taxon>
        <taxon>Chelativorans</taxon>
    </lineage>
</organism>
<keyword evidence="7" id="KW-1185">Reference proteome</keyword>
<dbReference type="Pfam" id="PF04588">
    <property type="entry name" value="HIG_1_N"/>
    <property type="match status" value="1"/>
</dbReference>
<dbReference type="RefSeq" id="WP_345097629.1">
    <property type="nucleotide sequence ID" value="NZ_BAABGS010000007.1"/>
</dbReference>
<proteinExistence type="predicted"/>
<name>A0ABW5DJ62_9HYPH</name>
<evidence type="ECO:0000256" key="3">
    <source>
        <dbReference type="ARBA" id="ARBA00023136"/>
    </source>
</evidence>
<dbReference type="EMBL" id="JBHUIR010000046">
    <property type="protein sequence ID" value="MFD2260550.1"/>
    <property type="molecule type" value="Genomic_DNA"/>
</dbReference>
<gene>
    <name evidence="6" type="ORF">ACFSMZ_12345</name>
</gene>
<evidence type="ECO:0000256" key="1">
    <source>
        <dbReference type="ARBA" id="ARBA00022692"/>
    </source>
</evidence>
<keyword evidence="2 4" id="KW-1133">Transmembrane helix</keyword>
<evidence type="ECO:0000256" key="4">
    <source>
        <dbReference type="SAM" id="Phobius"/>
    </source>
</evidence>
<feature type="transmembrane region" description="Helical" evidence="4">
    <location>
        <begin position="6"/>
        <end position="25"/>
    </location>
</feature>
<dbReference type="Proteomes" id="UP001597373">
    <property type="component" value="Unassembled WGS sequence"/>
</dbReference>
<evidence type="ECO:0000313" key="7">
    <source>
        <dbReference type="Proteomes" id="UP001597373"/>
    </source>
</evidence>
<dbReference type="InterPro" id="IPR007667">
    <property type="entry name" value="Hypoxia_induced_domain"/>
</dbReference>
<evidence type="ECO:0000313" key="6">
    <source>
        <dbReference type="EMBL" id="MFD2260550.1"/>
    </source>
</evidence>
<keyword evidence="1 4" id="KW-0812">Transmembrane</keyword>
<feature type="domain" description="HIG1" evidence="5">
    <location>
        <begin position="1"/>
        <end position="67"/>
    </location>
</feature>
<comment type="caution">
    <text evidence="6">The sequence shown here is derived from an EMBL/GenBank/DDBJ whole genome shotgun (WGS) entry which is preliminary data.</text>
</comment>
<dbReference type="NCBIfam" id="NF033233">
    <property type="entry name" value="twin_helix"/>
    <property type="match status" value="1"/>
</dbReference>
<protein>
    <submittedName>
        <fullName evidence="6">Twin transmembrane helix small protein</fullName>
    </submittedName>
</protein>
<dbReference type="Gene3D" id="6.10.140.1320">
    <property type="match status" value="1"/>
</dbReference>
<evidence type="ECO:0000256" key="2">
    <source>
        <dbReference type="ARBA" id="ARBA00022989"/>
    </source>
</evidence>